<comment type="similarity">
    <text evidence="1">Belongs to the glycosyl hydrolase 16 family.</text>
</comment>
<evidence type="ECO:0000259" key="3">
    <source>
        <dbReference type="PROSITE" id="PS51762"/>
    </source>
</evidence>
<dbReference type="InterPro" id="IPR011050">
    <property type="entry name" value="Pectin_lyase_fold/virulence"/>
</dbReference>
<dbReference type="InterPro" id="IPR006626">
    <property type="entry name" value="PbH1"/>
</dbReference>
<dbReference type="Gene3D" id="2.60.120.200">
    <property type="match status" value="1"/>
</dbReference>
<feature type="chain" id="PRO_5046315832" evidence="2">
    <location>
        <begin position="22"/>
        <end position="980"/>
    </location>
</feature>
<dbReference type="RefSeq" id="WP_322607234.1">
    <property type="nucleotide sequence ID" value="NZ_JARVCO010000002.1"/>
</dbReference>
<dbReference type="InterPro" id="IPR000757">
    <property type="entry name" value="Beta-glucanase-like"/>
</dbReference>
<name>A0ABU5MTJ1_9BACT</name>
<dbReference type="InterPro" id="IPR013320">
    <property type="entry name" value="ConA-like_dom_sf"/>
</dbReference>
<proteinExistence type="inferred from homology"/>
<evidence type="ECO:0000313" key="4">
    <source>
        <dbReference type="EMBL" id="MDZ8117433.1"/>
    </source>
</evidence>
<dbReference type="SMART" id="SM00710">
    <property type="entry name" value="PbH1"/>
    <property type="match status" value="5"/>
</dbReference>
<accession>A0ABU5MTJ1</accession>
<evidence type="ECO:0000256" key="2">
    <source>
        <dbReference type="SAM" id="SignalP"/>
    </source>
</evidence>
<dbReference type="SUPFAM" id="SSF51126">
    <property type="entry name" value="Pectin lyase-like"/>
    <property type="match status" value="1"/>
</dbReference>
<gene>
    <name evidence="4" type="ORF">P9H32_02250</name>
</gene>
<dbReference type="PROSITE" id="PS51762">
    <property type="entry name" value="GH16_2"/>
    <property type="match status" value="1"/>
</dbReference>
<evidence type="ECO:0000313" key="5">
    <source>
        <dbReference type="Proteomes" id="UP001290861"/>
    </source>
</evidence>
<keyword evidence="2" id="KW-0732">Signal</keyword>
<feature type="domain" description="GH16" evidence="3">
    <location>
        <begin position="246"/>
        <end position="509"/>
    </location>
</feature>
<dbReference type="Gene3D" id="2.160.20.10">
    <property type="entry name" value="Single-stranded right-handed beta-helix, Pectin lyase-like"/>
    <property type="match status" value="1"/>
</dbReference>
<dbReference type="SUPFAM" id="SSF49899">
    <property type="entry name" value="Concanavalin A-like lectins/glucanases"/>
    <property type="match status" value="1"/>
</dbReference>
<reference evidence="4 5" key="1">
    <citation type="journal article" date="2024" name="Appl. Environ. Microbiol.">
        <title>Pontiella agarivorans sp. nov., a novel marine anaerobic bacterium capable of degrading macroalgal polysaccharides and fixing nitrogen.</title>
        <authorList>
            <person name="Liu N."/>
            <person name="Kivenson V."/>
            <person name="Peng X."/>
            <person name="Cui Z."/>
            <person name="Lankiewicz T.S."/>
            <person name="Gosselin K.M."/>
            <person name="English C.J."/>
            <person name="Blair E.M."/>
            <person name="O'Malley M.A."/>
            <person name="Valentine D.L."/>
        </authorList>
    </citation>
    <scope>NUCLEOTIDE SEQUENCE [LARGE SCALE GENOMIC DNA]</scope>
    <source>
        <strain evidence="4 5">NLcol2</strain>
    </source>
</reference>
<dbReference type="InterPro" id="IPR012334">
    <property type="entry name" value="Pectin_lyas_fold"/>
</dbReference>
<dbReference type="EMBL" id="JARVCO010000002">
    <property type="protein sequence ID" value="MDZ8117433.1"/>
    <property type="molecule type" value="Genomic_DNA"/>
</dbReference>
<dbReference type="Proteomes" id="UP001290861">
    <property type="component" value="Unassembled WGS sequence"/>
</dbReference>
<protein>
    <submittedName>
        <fullName evidence="4">Family 16 glycosylhydrolase</fullName>
    </submittedName>
</protein>
<sequence length="980" mass="107639">MRISVLTAVVSCFFLTHSAESAITVVSDDFSIYAPGVSIAGNWDPKSDGGSQEDLFTGWNSEYAVLDGEAELNYHIPHQTGFTIGSGGSAVIRSDFRYVYAGGGNITNYFNNHIFGLMISTTPDWESGSTEGFYIAQRGGAIGNRLNDDPWIEGWISHSTLGVNTDNTDTSIWFSVEWTIRDVGGALQAQAVLTDGDSVNYTSTEEELSIPTGTEIFAGYSTGWNNTGMSIEAFGKILEVHMDNFSVWMGDPEPGSVYPFTDSSNLTGWIAYEPMWDEFDGFVLDAEKWEPLSWDGRKPVYHEYNNVTLSNGVAVLTTDWKDGPVGSVSESEYSISSGYFQSTTVRRYGYFEIKCRALDFPIMTTWWLTGGSSSFGREIDMLECPSGVEGRKDYYSCNFHIWKTPTPEGVDDNGGTSIADPEHYDLPFDMVDDFHVYGFEWDKDSCKIYIDGVLYRTRETGSFTVGQRLMVGNEYNSWLNDIVEINSNLHKLGTSYEVDYVRAWIKPETDTTWYVDGANGDDSYSGLNWTEAKKTIPAAIDEAYDGDSIWVAGGYYPEYLTFYGMHNLKVYGGFAVGDISIEDRDFIEHPTLIDTPPDGYSAVSIKGTQGFRFDGFTVTGTTGNYEHGIDIEGPCTNVVIANCRTIDHNPANGGGSGAYVDGVDGLGLTQVRFENCEFSGNQSFGQYAGGAAFGARNGAVVEIADSQIIHNETSGTGGFLHMQWDEENTSILVTNCLISANTNMVGRGVIRHNCGTVELVDCTIINNSADGVESDQWGSPMITIQRSLIAGNGGEGFWANHSDFWLQDNLFFDHPDGHVNYNGDKSTESAINGLSQASGNRVGDPNSMLITYSDSDLDEMPDWWEVENELDVTADDYESDTDNDGSFSGDEFIAGTNPQDAGSVFKVSSVPDAGSFTIYFDAEPGRLYSIETSDDLSEEWNLLTNGIAGNGSRIEIVNEFLSSNRFYRVTAELNQGVQSN</sequence>
<comment type="caution">
    <text evidence="4">The sequence shown here is derived from an EMBL/GenBank/DDBJ whole genome shotgun (WGS) entry which is preliminary data.</text>
</comment>
<organism evidence="4 5">
    <name type="scientific">Pontiella agarivorans</name>
    <dbReference type="NCBI Taxonomy" id="3038953"/>
    <lineage>
        <taxon>Bacteria</taxon>
        <taxon>Pseudomonadati</taxon>
        <taxon>Kiritimatiellota</taxon>
        <taxon>Kiritimatiellia</taxon>
        <taxon>Kiritimatiellales</taxon>
        <taxon>Pontiellaceae</taxon>
        <taxon>Pontiella</taxon>
    </lineage>
</organism>
<dbReference type="Pfam" id="PF00722">
    <property type="entry name" value="Glyco_hydro_16"/>
    <property type="match status" value="1"/>
</dbReference>
<evidence type="ECO:0000256" key="1">
    <source>
        <dbReference type="ARBA" id="ARBA00006865"/>
    </source>
</evidence>
<feature type="signal peptide" evidence="2">
    <location>
        <begin position="1"/>
        <end position="21"/>
    </location>
</feature>
<keyword evidence="5" id="KW-1185">Reference proteome</keyword>